<dbReference type="InterPro" id="IPR009057">
    <property type="entry name" value="Homeodomain-like_sf"/>
</dbReference>
<dbReference type="EMBL" id="CP159534">
    <property type="protein sequence ID" value="XCJ69172.1"/>
    <property type="molecule type" value="Genomic_DNA"/>
</dbReference>
<dbReference type="Pfam" id="PF00440">
    <property type="entry name" value="TetR_N"/>
    <property type="match status" value="1"/>
</dbReference>
<dbReference type="SUPFAM" id="SSF48498">
    <property type="entry name" value="Tetracyclin repressor-like, C-terminal domain"/>
    <property type="match status" value="1"/>
</dbReference>
<proteinExistence type="predicted"/>
<dbReference type="Gene3D" id="1.10.357.10">
    <property type="entry name" value="Tetracycline Repressor, domain 2"/>
    <property type="match status" value="1"/>
</dbReference>
<dbReference type="RefSeq" id="WP_353940857.1">
    <property type="nucleotide sequence ID" value="NZ_CP159534.1"/>
</dbReference>
<gene>
    <name evidence="6" type="ORF">ABII15_03955</name>
</gene>
<keyword evidence="2 4" id="KW-0238">DNA-binding</keyword>
<evidence type="ECO:0000259" key="5">
    <source>
        <dbReference type="PROSITE" id="PS50977"/>
    </source>
</evidence>
<dbReference type="GO" id="GO:0000976">
    <property type="term" value="F:transcription cis-regulatory region binding"/>
    <property type="evidence" value="ECO:0007669"/>
    <property type="project" value="TreeGrafter"/>
</dbReference>
<organism evidence="6">
    <name type="scientific">Streptomyces tabacisoli</name>
    <dbReference type="NCBI Taxonomy" id="3156398"/>
    <lineage>
        <taxon>Bacteria</taxon>
        <taxon>Bacillati</taxon>
        <taxon>Actinomycetota</taxon>
        <taxon>Actinomycetes</taxon>
        <taxon>Kitasatosporales</taxon>
        <taxon>Streptomycetaceae</taxon>
        <taxon>Streptomyces</taxon>
    </lineage>
</organism>
<dbReference type="InterPro" id="IPR001647">
    <property type="entry name" value="HTH_TetR"/>
</dbReference>
<dbReference type="InterPro" id="IPR036271">
    <property type="entry name" value="Tet_transcr_reg_TetR-rel_C_sf"/>
</dbReference>
<dbReference type="InterPro" id="IPR050109">
    <property type="entry name" value="HTH-type_TetR-like_transc_reg"/>
</dbReference>
<dbReference type="GO" id="GO:0003700">
    <property type="term" value="F:DNA-binding transcription factor activity"/>
    <property type="evidence" value="ECO:0007669"/>
    <property type="project" value="TreeGrafter"/>
</dbReference>
<dbReference type="KEGG" id="stac:ABII15_03955"/>
<accession>A0AAU8IM45</accession>
<feature type="DNA-binding region" description="H-T-H motif" evidence="4">
    <location>
        <begin position="33"/>
        <end position="52"/>
    </location>
</feature>
<dbReference type="PROSITE" id="PS50977">
    <property type="entry name" value="HTH_TETR_2"/>
    <property type="match status" value="1"/>
</dbReference>
<dbReference type="SUPFAM" id="SSF46689">
    <property type="entry name" value="Homeodomain-like"/>
    <property type="match status" value="1"/>
</dbReference>
<keyword evidence="3" id="KW-0804">Transcription</keyword>
<feature type="domain" description="HTH tetR-type" evidence="5">
    <location>
        <begin position="12"/>
        <end position="70"/>
    </location>
</feature>
<evidence type="ECO:0000256" key="3">
    <source>
        <dbReference type="ARBA" id="ARBA00023163"/>
    </source>
</evidence>
<evidence type="ECO:0000256" key="4">
    <source>
        <dbReference type="PROSITE-ProRule" id="PRU00335"/>
    </source>
</evidence>
<dbReference type="PANTHER" id="PTHR30055">
    <property type="entry name" value="HTH-TYPE TRANSCRIPTIONAL REGULATOR RUTR"/>
    <property type="match status" value="1"/>
</dbReference>
<evidence type="ECO:0000256" key="1">
    <source>
        <dbReference type="ARBA" id="ARBA00023015"/>
    </source>
</evidence>
<evidence type="ECO:0000256" key="2">
    <source>
        <dbReference type="ARBA" id="ARBA00023125"/>
    </source>
</evidence>
<dbReference type="PANTHER" id="PTHR30055:SF234">
    <property type="entry name" value="HTH-TYPE TRANSCRIPTIONAL REGULATOR BETI"/>
    <property type="match status" value="1"/>
</dbReference>
<protein>
    <submittedName>
        <fullName evidence="6">TetR/AcrR family transcriptional regulator</fullName>
    </submittedName>
</protein>
<sequence>MPEAARQRADALKNREVILRVAHDVLAESPAASLNSIAKRAGVGPGTLYRHFPTREALILEVHRQGIDRLVDAVDETLAAQPPLAALRSWFTTLTAYVRIKHGLGEALNSAAAQEVISASWPPVSAAVGRLLDACVEAGEVRPGLDPVDVIMLLSCLWRTPDTPEGTAQAQRLLDLAIDGFRPDRTERNTA</sequence>
<dbReference type="Pfam" id="PF21597">
    <property type="entry name" value="TetR_C_43"/>
    <property type="match status" value="1"/>
</dbReference>
<dbReference type="AlphaFoldDB" id="A0AAU8IM45"/>
<keyword evidence="1" id="KW-0805">Transcription regulation</keyword>
<evidence type="ECO:0000313" key="6">
    <source>
        <dbReference type="EMBL" id="XCJ69172.1"/>
    </source>
</evidence>
<name>A0AAU8IM45_9ACTN</name>
<dbReference type="InterPro" id="IPR049445">
    <property type="entry name" value="TetR_SbtR-like_C"/>
</dbReference>
<reference evidence="6" key="1">
    <citation type="submission" date="2024-06" db="EMBL/GenBank/DDBJ databases">
        <title>Streptomyces sp. strain HUAS MG91 genome sequences.</title>
        <authorList>
            <person name="Mo P."/>
        </authorList>
    </citation>
    <scope>NUCLEOTIDE SEQUENCE</scope>
    <source>
        <strain evidence="6">HUAS MG91</strain>
    </source>
</reference>